<feature type="transmembrane region" description="Helical" evidence="1">
    <location>
        <begin position="135"/>
        <end position="153"/>
    </location>
</feature>
<dbReference type="Gene3D" id="1.20.1250.20">
    <property type="entry name" value="MFS general substrate transporter like domains"/>
    <property type="match status" value="1"/>
</dbReference>
<keyword evidence="1" id="KW-1133">Transmembrane helix</keyword>
<dbReference type="EMBL" id="JBHTIR010000981">
    <property type="protein sequence ID" value="MFD0852011.1"/>
    <property type="molecule type" value="Genomic_DNA"/>
</dbReference>
<dbReference type="InterPro" id="IPR036259">
    <property type="entry name" value="MFS_trans_sf"/>
</dbReference>
<comment type="caution">
    <text evidence="2">The sequence shown here is derived from an EMBL/GenBank/DDBJ whole genome shotgun (WGS) entry which is preliminary data.</text>
</comment>
<feature type="non-terminal residue" evidence="2">
    <location>
        <position position="185"/>
    </location>
</feature>
<feature type="non-terminal residue" evidence="2">
    <location>
        <position position="1"/>
    </location>
</feature>
<feature type="transmembrane region" description="Helical" evidence="1">
    <location>
        <begin position="6"/>
        <end position="25"/>
    </location>
</feature>
<feature type="transmembrane region" description="Helical" evidence="1">
    <location>
        <begin position="55"/>
        <end position="76"/>
    </location>
</feature>
<dbReference type="SUPFAM" id="SSF103473">
    <property type="entry name" value="MFS general substrate transporter"/>
    <property type="match status" value="1"/>
</dbReference>
<accession>A0ABW3CBZ2</accession>
<evidence type="ECO:0000313" key="3">
    <source>
        <dbReference type="Proteomes" id="UP001597083"/>
    </source>
</evidence>
<proteinExistence type="predicted"/>
<sequence length="185" mass="19703">SPRGTLLVAALLYMVAAGVAVTRIASRPPRSSGRPSVAETWRVNAQLLSLPARRYVLIAMWVPNGLVVGCEALFVSYDPDRAGLLLACGAFGMLVGDIIAGRFFTPTWRRRLAPWLRLLLPAPYVVFAFEPAFPVAAVAVFAASIGFCATLLLQEQLMALTPDDMQGQALGLQSSGMLAMQGVAA</sequence>
<feature type="transmembrane region" description="Helical" evidence="1">
    <location>
        <begin position="82"/>
        <end position="100"/>
    </location>
</feature>
<keyword evidence="1" id="KW-0812">Transmembrane</keyword>
<name>A0ABW3CBZ2_9ACTN</name>
<dbReference type="Proteomes" id="UP001597083">
    <property type="component" value="Unassembled WGS sequence"/>
</dbReference>
<organism evidence="2 3">
    <name type="scientific">Actinomadura adrarensis</name>
    <dbReference type="NCBI Taxonomy" id="1819600"/>
    <lineage>
        <taxon>Bacteria</taxon>
        <taxon>Bacillati</taxon>
        <taxon>Actinomycetota</taxon>
        <taxon>Actinomycetes</taxon>
        <taxon>Streptosporangiales</taxon>
        <taxon>Thermomonosporaceae</taxon>
        <taxon>Actinomadura</taxon>
    </lineage>
</organism>
<evidence type="ECO:0000256" key="1">
    <source>
        <dbReference type="SAM" id="Phobius"/>
    </source>
</evidence>
<protein>
    <submittedName>
        <fullName evidence="2">MFS transporter</fullName>
    </submittedName>
</protein>
<gene>
    <name evidence="2" type="ORF">ACFQ07_07250</name>
</gene>
<evidence type="ECO:0000313" key="2">
    <source>
        <dbReference type="EMBL" id="MFD0852011.1"/>
    </source>
</evidence>
<keyword evidence="3" id="KW-1185">Reference proteome</keyword>
<reference evidence="3" key="1">
    <citation type="journal article" date="2019" name="Int. J. Syst. Evol. Microbiol.">
        <title>The Global Catalogue of Microorganisms (GCM) 10K type strain sequencing project: providing services to taxonomists for standard genome sequencing and annotation.</title>
        <authorList>
            <consortium name="The Broad Institute Genomics Platform"/>
            <consortium name="The Broad Institute Genome Sequencing Center for Infectious Disease"/>
            <person name="Wu L."/>
            <person name="Ma J."/>
        </authorList>
    </citation>
    <scope>NUCLEOTIDE SEQUENCE [LARGE SCALE GENOMIC DNA]</scope>
    <source>
        <strain evidence="3">JCM 31696</strain>
    </source>
</reference>
<keyword evidence="1" id="KW-0472">Membrane</keyword>